<dbReference type="Gene3D" id="3.10.310.10">
    <property type="entry name" value="Diaminopimelate Epimerase, Chain A, domain 1"/>
    <property type="match status" value="2"/>
</dbReference>
<dbReference type="OrthoDB" id="75169at2759"/>
<gene>
    <name evidence="1" type="ORF">BO71DRAFT_465832</name>
</gene>
<sequence>MDKLFACNLAVFPHSICPPRGGNPTTIFLGDLDETQMQYLAKQTTHECGFVLCSPVPENGDCHLTMRYWVPNHEMEMCGHATIGAIWLLNELGRLPMTTGNIRVSTKSGVVDARVLRIASDSHVRILVSQPRGQVDDLSDTYVSQINSCLGISLDDFMPGHRVHNARTSRTKTLVPVWGV</sequence>
<accession>A0A319DJJ3</accession>
<dbReference type="Pfam" id="PF02567">
    <property type="entry name" value="PhzC-PhzF"/>
    <property type="match status" value="1"/>
</dbReference>
<dbReference type="Proteomes" id="UP000247810">
    <property type="component" value="Unassembled WGS sequence"/>
</dbReference>
<dbReference type="STRING" id="1448320.A0A319DJJ3"/>
<dbReference type="EMBL" id="KZ825821">
    <property type="protein sequence ID" value="PYH97690.1"/>
    <property type="molecule type" value="Genomic_DNA"/>
</dbReference>
<reference evidence="1 2" key="1">
    <citation type="submission" date="2018-02" db="EMBL/GenBank/DDBJ databases">
        <title>The genomes of Aspergillus section Nigri reveals drivers in fungal speciation.</title>
        <authorList>
            <consortium name="DOE Joint Genome Institute"/>
            <person name="Vesth T.C."/>
            <person name="Nybo J."/>
            <person name="Theobald S."/>
            <person name="Brandl J."/>
            <person name="Frisvad J.C."/>
            <person name="Nielsen K.F."/>
            <person name="Lyhne E.K."/>
            <person name="Kogle M.E."/>
            <person name="Kuo A."/>
            <person name="Riley R."/>
            <person name="Clum A."/>
            <person name="Nolan M."/>
            <person name="Lipzen A."/>
            <person name="Salamov A."/>
            <person name="Henrissat B."/>
            <person name="Wiebenga A."/>
            <person name="De vries R.P."/>
            <person name="Grigoriev I.V."/>
            <person name="Mortensen U.H."/>
            <person name="Andersen M.R."/>
            <person name="Baker S.E."/>
        </authorList>
    </citation>
    <scope>NUCLEOTIDE SEQUENCE [LARGE SCALE GENOMIC DNA]</scope>
    <source>
        <strain evidence="1 2">CBS 707.79</strain>
    </source>
</reference>
<dbReference type="GO" id="GO:0003824">
    <property type="term" value="F:catalytic activity"/>
    <property type="evidence" value="ECO:0007669"/>
    <property type="project" value="InterPro"/>
</dbReference>
<keyword evidence="2" id="KW-1185">Reference proteome</keyword>
<dbReference type="VEuPathDB" id="FungiDB:BO71DRAFT_465832"/>
<evidence type="ECO:0000313" key="2">
    <source>
        <dbReference type="Proteomes" id="UP000247810"/>
    </source>
</evidence>
<evidence type="ECO:0000313" key="1">
    <source>
        <dbReference type="EMBL" id="PYH97690.1"/>
    </source>
</evidence>
<dbReference type="InterPro" id="IPR003719">
    <property type="entry name" value="Phenazine_PhzF-like"/>
</dbReference>
<proteinExistence type="predicted"/>
<protein>
    <recommendedName>
        <fullName evidence="3">Diaminopimelate epimerase-like protein</fullName>
    </recommendedName>
</protein>
<organism evidence="1 2">
    <name type="scientific">Aspergillus ellipticus CBS 707.79</name>
    <dbReference type="NCBI Taxonomy" id="1448320"/>
    <lineage>
        <taxon>Eukaryota</taxon>
        <taxon>Fungi</taxon>
        <taxon>Dikarya</taxon>
        <taxon>Ascomycota</taxon>
        <taxon>Pezizomycotina</taxon>
        <taxon>Eurotiomycetes</taxon>
        <taxon>Eurotiomycetidae</taxon>
        <taxon>Eurotiales</taxon>
        <taxon>Aspergillaceae</taxon>
        <taxon>Aspergillus</taxon>
        <taxon>Aspergillus subgen. Circumdati</taxon>
    </lineage>
</organism>
<dbReference type="AlphaFoldDB" id="A0A319DJJ3"/>
<name>A0A319DJJ3_9EURO</name>
<dbReference type="SUPFAM" id="SSF54506">
    <property type="entry name" value="Diaminopimelate epimerase-like"/>
    <property type="match status" value="1"/>
</dbReference>
<evidence type="ECO:0008006" key="3">
    <source>
        <dbReference type="Google" id="ProtNLM"/>
    </source>
</evidence>